<accession>A0A812KNJ9</accession>
<feature type="non-terminal residue" evidence="2">
    <location>
        <position position="1"/>
    </location>
</feature>
<protein>
    <submittedName>
        <fullName evidence="2">YabR protein</fullName>
    </submittedName>
</protein>
<keyword evidence="3" id="KW-1185">Reference proteome</keyword>
<sequence length="170" mass="18930">VSLSDLRVGQKLRGIVRRISQWGAFVEIGPGTTALARISRMVERYVEDVFDVVSVGQEVVVWVYRVAPDGKVGLSMIEYPTSKLKDPVSFFEDARPSEWFTATVRFISNWSIFVDVAVPEGGGLVQGILHKSQFPHPEKAVKGQEVEVRVVEIISNTGTLRLTAMRRGSR</sequence>
<dbReference type="GO" id="GO:0003729">
    <property type="term" value="F:mRNA binding"/>
    <property type="evidence" value="ECO:0007669"/>
    <property type="project" value="TreeGrafter"/>
</dbReference>
<reference evidence="2" key="1">
    <citation type="submission" date="2021-02" db="EMBL/GenBank/DDBJ databases">
        <authorList>
            <person name="Dougan E. K."/>
            <person name="Rhodes N."/>
            <person name="Thang M."/>
            <person name="Chan C."/>
        </authorList>
    </citation>
    <scope>NUCLEOTIDE SEQUENCE</scope>
</reference>
<proteinExistence type="predicted"/>
<dbReference type="InterPro" id="IPR003029">
    <property type="entry name" value="S1_domain"/>
</dbReference>
<feature type="domain" description="S1 motif" evidence="1">
    <location>
        <begin position="9"/>
        <end position="77"/>
    </location>
</feature>
<dbReference type="SUPFAM" id="SSF50249">
    <property type="entry name" value="Nucleic acid-binding proteins"/>
    <property type="match status" value="2"/>
</dbReference>
<gene>
    <name evidence="2" type="primary">yabR</name>
    <name evidence="2" type="ORF">SNEC2469_LOCUS3608</name>
</gene>
<dbReference type="GO" id="GO:0006412">
    <property type="term" value="P:translation"/>
    <property type="evidence" value="ECO:0007669"/>
    <property type="project" value="TreeGrafter"/>
</dbReference>
<dbReference type="AlphaFoldDB" id="A0A812KNJ9"/>
<dbReference type="PANTHER" id="PTHR10724">
    <property type="entry name" value="30S RIBOSOMAL PROTEIN S1"/>
    <property type="match status" value="1"/>
</dbReference>
<dbReference type="InterPro" id="IPR050437">
    <property type="entry name" value="Ribos_protein_bS1-like"/>
</dbReference>
<dbReference type="EMBL" id="CAJNJA010007991">
    <property type="protein sequence ID" value="CAE7231531.1"/>
    <property type="molecule type" value="Genomic_DNA"/>
</dbReference>
<evidence type="ECO:0000313" key="2">
    <source>
        <dbReference type="EMBL" id="CAE7231531.1"/>
    </source>
</evidence>
<feature type="domain" description="S1 motif" evidence="1">
    <location>
        <begin position="97"/>
        <end position="165"/>
    </location>
</feature>
<organism evidence="2 3">
    <name type="scientific">Symbiodinium necroappetens</name>
    <dbReference type="NCBI Taxonomy" id="1628268"/>
    <lineage>
        <taxon>Eukaryota</taxon>
        <taxon>Sar</taxon>
        <taxon>Alveolata</taxon>
        <taxon>Dinophyceae</taxon>
        <taxon>Suessiales</taxon>
        <taxon>Symbiodiniaceae</taxon>
        <taxon>Symbiodinium</taxon>
    </lineage>
</organism>
<dbReference type="OrthoDB" id="420451at2759"/>
<evidence type="ECO:0000259" key="1">
    <source>
        <dbReference type="PROSITE" id="PS50126"/>
    </source>
</evidence>
<dbReference type="PANTHER" id="PTHR10724:SF10">
    <property type="entry name" value="S1 RNA-BINDING DOMAIN-CONTAINING PROTEIN 1"/>
    <property type="match status" value="1"/>
</dbReference>
<dbReference type="GO" id="GO:0003735">
    <property type="term" value="F:structural constituent of ribosome"/>
    <property type="evidence" value="ECO:0007669"/>
    <property type="project" value="TreeGrafter"/>
</dbReference>
<dbReference type="Gene3D" id="2.40.50.140">
    <property type="entry name" value="Nucleic acid-binding proteins"/>
    <property type="match status" value="2"/>
</dbReference>
<evidence type="ECO:0000313" key="3">
    <source>
        <dbReference type="Proteomes" id="UP000601435"/>
    </source>
</evidence>
<name>A0A812KNJ9_9DINO</name>
<comment type="caution">
    <text evidence="2">The sequence shown here is derived from an EMBL/GenBank/DDBJ whole genome shotgun (WGS) entry which is preliminary data.</text>
</comment>
<dbReference type="SMART" id="SM00316">
    <property type="entry name" value="S1"/>
    <property type="match status" value="2"/>
</dbReference>
<dbReference type="PROSITE" id="PS50126">
    <property type="entry name" value="S1"/>
    <property type="match status" value="2"/>
</dbReference>
<dbReference type="Pfam" id="PF00575">
    <property type="entry name" value="S1"/>
    <property type="match status" value="1"/>
</dbReference>
<dbReference type="Proteomes" id="UP000601435">
    <property type="component" value="Unassembled WGS sequence"/>
</dbReference>
<dbReference type="InterPro" id="IPR012340">
    <property type="entry name" value="NA-bd_OB-fold"/>
</dbReference>